<name>A0A078MI14_9MICC</name>
<dbReference type="PATRIC" id="fig|1461584.3.peg.298"/>
<evidence type="ECO:0000256" key="5">
    <source>
        <dbReference type="ARBA" id="ARBA00023136"/>
    </source>
</evidence>
<feature type="transmembrane region" description="Helical" evidence="6">
    <location>
        <begin position="6"/>
        <end position="29"/>
    </location>
</feature>
<evidence type="ECO:0000256" key="1">
    <source>
        <dbReference type="ARBA" id="ARBA00004651"/>
    </source>
</evidence>
<comment type="subcellular location">
    <subcellularLocation>
        <location evidence="1">Cell membrane</location>
        <topology evidence="1">Multi-pass membrane protein</topology>
    </subcellularLocation>
</comment>
<dbReference type="PANTHER" id="PTHR30086">
    <property type="entry name" value="ARGININE EXPORTER PROTEIN ARGO"/>
    <property type="match status" value="1"/>
</dbReference>
<gene>
    <name evidence="7" type="primary">leuE</name>
    <name evidence="7" type="ORF">BN1051_00307</name>
</gene>
<dbReference type="PANTHER" id="PTHR30086:SF20">
    <property type="entry name" value="ARGININE EXPORTER PROTEIN ARGO-RELATED"/>
    <property type="match status" value="1"/>
</dbReference>
<feature type="transmembrane region" description="Helical" evidence="6">
    <location>
        <begin position="150"/>
        <end position="173"/>
    </location>
</feature>
<evidence type="ECO:0000256" key="4">
    <source>
        <dbReference type="ARBA" id="ARBA00022989"/>
    </source>
</evidence>
<protein>
    <submittedName>
        <fullName evidence="7">Leucine efflux protein</fullName>
    </submittedName>
</protein>
<dbReference type="Pfam" id="PF01810">
    <property type="entry name" value="LysE"/>
    <property type="match status" value="1"/>
</dbReference>
<evidence type="ECO:0000256" key="6">
    <source>
        <dbReference type="SAM" id="Phobius"/>
    </source>
</evidence>
<feature type="transmembrane region" description="Helical" evidence="6">
    <location>
        <begin position="41"/>
        <end position="65"/>
    </location>
</feature>
<accession>A0A078MI14</accession>
<keyword evidence="3 6" id="KW-0812">Transmembrane</keyword>
<keyword evidence="2" id="KW-1003">Cell membrane</keyword>
<keyword evidence="4 6" id="KW-1133">Transmembrane helix</keyword>
<proteinExistence type="predicted"/>
<keyword evidence="5 6" id="KW-0472">Membrane</keyword>
<evidence type="ECO:0000256" key="3">
    <source>
        <dbReference type="ARBA" id="ARBA00022692"/>
    </source>
</evidence>
<evidence type="ECO:0000256" key="2">
    <source>
        <dbReference type="ARBA" id="ARBA00022475"/>
    </source>
</evidence>
<reference evidence="7" key="1">
    <citation type="submission" date="2014-07" db="EMBL/GenBank/DDBJ databases">
        <authorList>
            <person name="Urmite Genomes Urmite Genomes"/>
        </authorList>
    </citation>
    <scope>NUCLEOTIDE SEQUENCE</scope>
    <source>
        <strain evidence="7">11W110_air</strain>
    </source>
</reference>
<dbReference type="AlphaFoldDB" id="A0A078MI14"/>
<evidence type="ECO:0000313" key="7">
    <source>
        <dbReference type="EMBL" id="CEA06998.1"/>
    </source>
</evidence>
<dbReference type="PIRSF" id="PIRSF006324">
    <property type="entry name" value="LeuE"/>
    <property type="match status" value="1"/>
</dbReference>
<feature type="transmembrane region" description="Helical" evidence="6">
    <location>
        <begin position="71"/>
        <end position="92"/>
    </location>
</feature>
<dbReference type="GO" id="GO:0015171">
    <property type="term" value="F:amino acid transmembrane transporter activity"/>
    <property type="evidence" value="ECO:0007669"/>
    <property type="project" value="TreeGrafter"/>
</dbReference>
<dbReference type="InterPro" id="IPR001123">
    <property type="entry name" value="LeuE-type"/>
</dbReference>
<dbReference type="GO" id="GO:0005886">
    <property type="term" value="C:plasma membrane"/>
    <property type="evidence" value="ECO:0007669"/>
    <property type="project" value="UniProtKB-SubCell"/>
</dbReference>
<dbReference type="EMBL" id="LN483070">
    <property type="protein sequence ID" value="CEA06998.1"/>
    <property type="molecule type" value="Genomic_DNA"/>
</dbReference>
<sequence>MTILDAVLAFAVVAGLLTLIPGLDTALVLRSSLSRSRTYAWATALGVITGSFIWGIAAAVGVSALLAASELAYRLLTVAGAGYMLWLGGNLIRTSFRPAPAPSADAPAPAEGSAWRGLLIGAATNLLNPKVGVFYIATIPQFLPAGVSPLLMGVLLAGVHGALTLIWFTLLIVGGGYAKRWLGNPRALAAVDRVTGLVLIGFGGKLAVDALPQAGPSPAAVRLA</sequence>
<organism evidence="7">
    <name type="scientific">Arthrobacter saudimassiliensis</name>
    <dbReference type="NCBI Taxonomy" id="1461584"/>
    <lineage>
        <taxon>Bacteria</taxon>
        <taxon>Bacillati</taxon>
        <taxon>Actinomycetota</taxon>
        <taxon>Actinomycetes</taxon>
        <taxon>Micrococcales</taxon>
        <taxon>Micrococcaceae</taxon>
        <taxon>Arthrobacter</taxon>
    </lineage>
</organism>